<gene>
    <name evidence="1" type="ORF">ENE74_12695</name>
</gene>
<dbReference type="AlphaFoldDB" id="A0A437J5W3"/>
<dbReference type="InterPro" id="IPR036388">
    <property type="entry name" value="WH-like_DNA-bd_sf"/>
</dbReference>
<sequence length="181" mass="19810">MTLSPPPDRGRKPRPPLDPARLRDLALHYVGRFATTRAKLEAYLQRKVRERGWDGPMPPDIAGLGAQCVDLGYIDDAGYAAMKAGALTRRGFGTRRVRAALRAAGVEEADGAAALDNAAAERWAAAEALAKRKRIGPFADAPVPRDRRNKQIAAFLRAGHDHAMARRWIDAQPGEIPDRED</sequence>
<dbReference type="Proteomes" id="UP000282977">
    <property type="component" value="Unassembled WGS sequence"/>
</dbReference>
<dbReference type="EMBL" id="RZUL01000004">
    <property type="protein sequence ID" value="RVT40340.1"/>
    <property type="molecule type" value="Genomic_DNA"/>
</dbReference>
<reference evidence="1 2" key="1">
    <citation type="submission" date="2019-01" db="EMBL/GenBank/DDBJ databases">
        <authorList>
            <person name="Chen W.-M."/>
        </authorList>
    </citation>
    <scope>NUCLEOTIDE SEQUENCE [LARGE SCALE GENOMIC DNA]</scope>
    <source>
        <strain evidence="1 2">TLA-22</strain>
    </source>
</reference>
<organism evidence="1 2">
    <name type="scientific">Sphingobium algorifonticola</name>
    <dbReference type="NCBI Taxonomy" id="2008318"/>
    <lineage>
        <taxon>Bacteria</taxon>
        <taxon>Pseudomonadati</taxon>
        <taxon>Pseudomonadota</taxon>
        <taxon>Alphaproteobacteria</taxon>
        <taxon>Sphingomonadales</taxon>
        <taxon>Sphingomonadaceae</taxon>
        <taxon>Sphingobium</taxon>
    </lineage>
</organism>
<accession>A0A437J5W3</accession>
<proteinExistence type="predicted"/>
<dbReference type="OrthoDB" id="7432442at2"/>
<evidence type="ECO:0000313" key="2">
    <source>
        <dbReference type="Proteomes" id="UP000282977"/>
    </source>
</evidence>
<keyword evidence="2" id="KW-1185">Reference proteome</keyword>
<protein>
    <submittedName>
        <fullName evidence="1">RecX family transcriptional regulator</fullName>
    </submittedName>
</protein>
<name>A0A437J5W3_9SPHN</name>
<comment type="caution">
    <text evidence="1">The sequence shown here is derived from an EMBL/GenBank/DDBJ whole genome shotgun (WGS) entry which is preliminary data.</text>
</comment>
<evidence type="ECO:0000313" key="1">
    <source>
        <dbReference type="EMBL" id="RVT40340.1"/>
    </source>
</evidence>
<dbReference type="Gene3D" id="1.10.10.10">
    <property type="entry name" value="Winged helix-like DNA-binding domain superfamily/Winged helix DNA-binding domain"/>
    <property type="match status" value="1"/>
</dbReference>